<dbReference type="RefSeq" id="WP_269124586.1">
    <property type="nucleotide sequence ID" value="NZ_JAPUBN010000013.1"/>
</dbReference>
<organism evidence="1 2">
    <name type="scientific">Marinomonas phaeophyticola</name>
    <dbReference type="NCBI Taxonomy" id="3004091"/>
    <lineage>
        <taxon>Bacteria</taxon>
        <taxon>Pseudomonadati</taxon>
        <taxon>Pseudomonadota</taxon>
        <taxon>Gammaproteobacteria</taxon>
        <taxon>Oceanospirillales</taxon>
        <taxon>Oceanospirillaceae</taxon>
        <taxon>Marinomonas</taxon>
    </lineage>
</organism>
<evidence type="ECO:0000313" key="1">
    <source>
        <dbReference type="EMBL" id="MCZ2721647.1"/>
    </source>
</evidence>
<reference evidence="1" key="1">
    <citation type="submission" date="2022-12" db="EMBL/GenBank/DDBJ databases">
        <title>Marinomonas 15G1-11 sp. nov, isolated from marine algae.</title>
        <authorList>
            <person name="Butt M."/>
            <person name="Choi D.G."/>
            <person name="Kim J.M."/>
            <person name="Lee J.K."/>
            <person name="Baek J.H."/>
            <person name="Jeon C.O."/>
        </authorList>
    </citation>
    <scope>NUCLEOTIDE SEQUENCE</scope>
    <source>
        <strain evidence="1">15G1-11</strain>
    </source>
</reference>
<protein>
    <submittedName>
        <fullName evidence="1">Uncharacterized protein</fullName>
    </submittedName>
</protein>
<accession>A0ABT4JTC1</accession>
<name>A0ABT4JTC1_9GAMM</name>
<keyword evidence="2" id="KW-1185">Reference proteome</keyword>
<dbReference type="EMBL" id="JAPUBN010000013">
    <property type="protein sequence ID" value="MCZ2721647.1"/>
    <property type="molecule type" value="Genomic_DNA"/>
</dbReference>
<dbReference type="Proteomes" id="UP001149719">
    <property type="component" value="Unassembled WGS sequence"/>
</dbReference>
<evidence type="ECO:0000313" key="2">
    <source>
        <dbReference type="Proteomes" id="UP001149719"/>
    </source>
</evidence>
<sequence length="119" mass="12919">MSFVVSNAVLARSDFSRNDIPVSKGAAFLVSSCREVVDIYDQNGEETLLAPLRTSLAESVRAGYCLGVVVQYQSADNACLYSKRNTLEMAEAIAHSNLTEAQLEEIGVPIILERAYCGL</sequence>
<gene>
    <name evidence="1" type="ORF">O1D97_08260</name>
</gene>
<comment type="caution">
    <text evidence="1">The sequence shown here is derived from an EMBL/GenBank/DDBJ whole genome shotgun (WGS) entry which is preliminary data.</text>
</comment>
<proteinExistence type="predicted"/>